<organism evidence="1 2">
    <name type="scientific">Paucilactobacillus hokkaidonensis JCM 18461</name>
    <dbReference type="NCBI Taxonomy" id="1291742"/>
    <lineage>
        <taxon>Bacteria</taxon>
        <taxon>Bacillati</taxon>
        <taxon>Bacillota</taxon>
        <taxon>Bacilli</taxon>
        <taxon>Lactobacillales</taxon>
        <taxon>Lactobacillaceae</taxon>
        <taxon>Paucilactobacillus</taxon>
    </lineage>
</organism>
<dbReference type="KEGG" id="lho:LOOC260_107620"/>
<sequence>MKKAVLVYYRTNMLLQGPFYKPLYGIKKYHAYIDRLQQAVSDRKLDWNIIADDTDADIEKLEQENVDVVLCEPGLEKFFNAGDFPTNKILFLDSLSYYNTDVLPALNFLIHQNNIRMGS</sequence>
<dbReference type="HOGENOM" id="CLU_149897_0_0_9"/>
<accession>A0A0A1GSN9</accession>
<dbReference type="RefSeq" id="WP_041093112.1">
    <property type="nucleotide sequence ID" value="NZ_AP014680.1"/>
</dbReference>
<name>A0A0A1GSN9_9LACO</name>
<dbReference type="Proteomes" id="UP000031620">
    <property type="component" value="Chromosome"/>
</dbReference>
<gene>
    <name evidence="1" type="ORF">LOOC260_107620</name>
</gene>
<dbReference type="AlphaFoldDB" id="A0A0A1GSN9"/>
<dbReference type="EMBL" id="AP014680">
    <property type="protein sequence ID" value="BAP85302.1"/>
    <property type="molecule type" value="Genomic_DNA"/>
</dbReference>
<dbReference type="STRING" id="1291742.LOOC260_107620"/>
<evidence type="ECO:0000313" key="2">
    <source>
        <dbReference type="Proteomes" id="UP000031620"/>
    </source>
</evidence>
<reference evidence="1 2" key="1">
    <citation type="submission" date="2014-11" db="EMBL/GenBank/DDBJ databases">
        <title>Complete genome sequence and analysis of Lactobacillus hokkaidonensis LOOC260T.</title>
        <authorList>
            <person name="Tanizawa Y."/>
            <person name="Tohno M."/>
            <person name="Kaminuma E."/>
            <person name="Nakamura Y."/>
            <person name="Arita M."/>
        </authorList>
    </citation>
    <scope>NUCLEOTIDE SEQUENCE [LARGE SCALE GENOMIC DNA]</scope>
    <source>
        <strain evidence="1 2">LOOC260</strain>
    </source>
</reference>
<evidence type="ECO:0000313" key="1">
    <source>
        <dbReference type="EMBL" id="BAP85302.1"/>
    </source>
</evidence>
<protein>
    <submittedName>
        <fullName evidence="1">Uncharacterized protein</fullName>
    </submittedName>
</protein>
<proteinExistence type="predicted"/>